<feature type="non-terminal residue" evidence="2">
    <location>
        <position position="211"/>
    </location>
</feature>
<keyword evidence="3" id="KW-1185">Reference proteome</keyword>
<feature type="compositionally biased region" description="Polar residues" evidence="1">
    <location>
        <begin position="10"/>
        <end position="20"/>
    </location>
</feature>
<sequence length="211" mass="23212">MAHSGCCHSRPQQVNGSLPQGNPWSPVTMCCVLMGPFQQVAAEANGVKCKLFIDDQARTSSSLAAIRRAAVISRRWNAVVGPREDATKQQWMARRWGGQRRSFETSRLPEAQRPAQPLPPSWPPGRHGGVQGAHAARAHVARGAVRHSAARRCCIAVRGALERRVAHGVVLSGPFLPARRAWPFGVLHITQRGMVYGACLYIDAWREDEKE</sequence>
<dbReference type="Proteomes" id="UP001189429">
    <property type="component" value="Unassembled WGS sequence"/>
</dbReference>
<protein>
    <submittedName>
        <fullName evidence="2">Uncharacterized protein</fullName>
    </submittedName>
</protein>
<comment type="caution">
    <text evidence="2">The sequence shown here is derived from an EMBL/GenBank/DDBJ whole genome shotgun (WGS) entry which is preliminary data.</text>
</comment>
<name>A0ABN9SKK7_9DINO</name>
<feature type="region of interest" description="Disordered" evidence="1">
    <location>
        <begin position="1"/>
        <end position="20"/>
    </location>
</feature>
<feature type="region of interest" description="Disordered" evidence="1">
    <location>
        <begin position="93"/>
        <end position="138"/>
    </location>
</feature>
<reference evidence="2" key="1">
    <citation type="submission" date="2023-10" db="EMBL/GenBank/DDBJ databases">
        <authorList>
            <person name="Chen Y."/>
            <person name="Shah S."/>
            <person name="Dougan E. K."/>
            <person name="Thang M."/>
            <person name="Chan C."/>
        </authorList>
    </citation>
    <scope>NUCLEOTIDE SEQUENCE [LARGE SCALE GENOMIC DNA]</scope>
</reference>
<evidence type="ECO:0000256" key="1">
    <source>
        <dbReference type="SAM" id="MobiDB-lite"/>
    </source>
</evidence>
<dbReference type="EMBL" id="CAUYUJ010011657">
    <property type="protein sequence ID" value="CAK0832314.1"/>
    <property type="molecule type" value="Genomic_DNA"/>
</dbReference>
<accession>A0ABN9SKK7</accession>
<evidence type="ECO:0000313" key="3">
    <source>
        <dbReference type="Proteomes" id="UP001189429"/>
    </source>
</evidence>
<organism evidence="2 3">
    <name type="scientific">Prorocentrum cordatum</name>
    <dbReference type="NCBI Taxonomy" id="2364126"/>
    <lineage>
        <taxon>Eukaryota</taxon>
        <taxon>Sar</taxon>
        <taxon>Alveolata</taxon>
        <taxon>Dinophyceae</taxon>
        <taxon>Prorocentrales</taxon>
        <taxon>Prorocentraceae</taxon>
        <taxon>Prorocentrum</taxon>
    </lineage>
</organism>
<evidence type="ECO:0000313" key="2">
    <source>
        <dbReference type="EMBL" id="CAK0832314.1"/>
    </source>
</evidence>
<gene>
    <name evidence="2" type="ORF">PCOR1329_LOCUS30367</name>
</gene>
<proteinExistence type="predicted"/>